<evidence type="ECO:0000313" key="3">
    <source>
        <dbReference type="Proteomes" id="UP001148018"/>
    </source>
</evidence>
<keyword evidence="3" id="KW-1185">Reference proteome</keyword>
<feature type="compositionally biased region" description="Polar residues" evidence="1">
    <location>
        <begin position="9"/>
        <end position="20"/>
    </location>
</feature>
<dbReference type="Proteomes" id="UP001148018">
    <property type="component" value="Unassembled WGS sequence"/>
</dbReference>
<reference evidence="2" key="1">
    <citation type="submission" date="2022-07" db="EMBL/GenBank/DDBJ databases">
        <title>Chromosome-level genome of Muraenolepis orangiensis.</title>
        <authorList>
            <person name="Kim J."/>
        </authorList>
    </citation>
    <scope>NUCLEOTIDE SEQUENCE</scope>
    <source>
        <strain evidence="2">KU_S4_2022</strain>
        <tissue evidence="2">Muscle</tissue>
    </source>
</reference>
<gene>
    <name evidence="2" type="ORF">NHX12_004722</name>
</gene>
<dbReference type="AlphaFoldDB" id="A0A9Q0DW13"/>
<feature type="region of interest" description="Disordered" evidence="1">
    <location>
        <begin position="1"/>
        <end position="48"/>
    </location>
</feature>
<evidence type="ECO:0000313" key="2">
    <source>
        <dbReference type="EMBL" id="KAJ3595418.1"/>
    </source>
</evidence>
<proteinExistence type="predicted"/>
<organism evidence="2 3">
    <name type="scientific">Muraenolepis orangiensis</name>
    <name type="common">Patagonian moray cod</name>
    <dbReference type="NCBI Taxonomy" id="630683"/>
    <lineage>
        <taxon>Eukaryota</taxon>
        <taxon>Metazoa</taxon>
        <taxon>Chordata</taxon>
        <taxon>Craniata</taxon>
        <taxon>Vertebrata</taxon>
        <taxon>Euteleostomi</taxon>
        <taxon>Actinopterygii</taxon>
        <taxon>Neopterygii</taxon>
        <taxon>Teleostei</taxon>
        <taxon>Neoteleostei</taxon>
        <taxon>Acanthomorphata</taxon>
        <taxon>Zeiogadaria</taxon>
        <taxon>Gadariae</taxon>
        <taxon>Gadiformes</taxon>
        <taxon>Muraenolepidoidei</taxon>
        <taxon>Muraenolepididae</taxon>
        <taxon>Muraenolepis</taxon>
    </lineage>
</organism>
<protein>
    <submittedName>
        <fullName evidence="2">Uncharacterized protein</fullName>
    </submittedName>
</protein>
<dbReference type="EMBL" id="JANIIK010000111">
    <property type="protein sequence ID" value="KAJ3595418.1"/>
    <property type="molecule type" value="Genomic_DNA"/>
</dbReference>
<name>A0A9Q0DW13_9TELE</name>
<sequence>MSPRRRASETPQSWVTSGDSVNGRRTEREEKKKLEADNARGRRRNKVKGSSLKWFNADMICRGTGAKTRRGPVFPGPRGPGDQERARVPWSSWSWRPGEGWCSLVLVVLETRRGTVFPGPRGPGDQERDGVPWSSWSWRQGEGWCALLLVVLETRRGTVFLGPRGPGDQDRDGVPWSSWSWRPGEGWCSLLLVVLEASANSYGSRMDQ</sequence>
<feature type="region of interest" description="Disordered" evidence="1">
    <location>
        <begin position="66"/>
        <end position="86"/>
    </location>
</feature>
<evidence type="ECO:0000256" key="1">
    <source>
        <dbReference type="SAM" id="MobiDB-lite"/>
    </source>
</evidence>
<comment type="caution">
    <text evidence="2">The sequence shown here is derived from an EMBL/GenBank/DDBJ whole genome shotgun (WGS) entry which is preliminary data.</text>
</comment>
<feature type="compositionally biased region" description="Basic and acidic residues" evidence="1">
    <location>
        <begin position="22"/>
        <end position="40"/>
    </location>
</feature>
<accession>A0A9Q0DW13</accession>